<dbReference type="AlphaFoldDB" id="D3BS05"/>
<dbReference type="InterPro" id="IPR002110">
    <property type="entry name" value="Ankyrin_rpt"/>
</dbReference>
<dbReference type="EMBL" id="ADBJ01000051">
    <property type="protein sequence ID" value="EFA75742.1"/>
    <property type="molecule type" value="Genomic_DNA"/>
</dbReference>
<name>D3BS05_HETP5</name>
<dbReference type="Pfam" id="PF13637">
    <property type="entry name" value="Ank_4"/>
    <property type="match status" value="1"/>
</dbReference>
<dbReference type="GeneID" id="31366264"/>
<organism evidence="1 2">
    <name type="scientific">Heterostelium pallidum (strain ATCC 26659 / Pp 5 / PN500)</name>
    <name type="common">Cellular slime mold</name>
    <name type="synonym">Polysphondylium pallidum</name>
    <dbReference type="NCBI Taxonomy" id="670386"/>
    <lineage>
        <taxon>Eukaryota</taxon>
        <taxon>Amoebozoa</taxon>
        <taxon>Evosea</taxon>
        <taxon>Eumycetozoa</taxon>
        <taxon>Dictyostelia</taxon>
        <taxon>Acytosteliales</taxon>
        <taxon>Acytosteliaceae</taxon>
        <taxon>Heterostelium</taxon>
    </lineage>
</organism>
<dbReference type="InParanoid" id="D3BS05"/>
<dbReference type="Gene3D" id="1.25.40.20">
    <property type="entry name" value="Ankyrin repeat-containing domain"/>
    <property type="match status" value="1"/>
</dbReference>
<dbReference type="PANTHER" id="PTHR46586">
    <property type="entry name" value="ANKYRIN REPEAT-CONTAINING PROTEIN"/>
    <property type="match status" value="1"/>
</dbReference>
<dbReference type="InterPro" id="IPR052050">
    <property type="entry name" value="SecEffector_AnkRepeat"/>
</dbReference>
<proteinExistence type="predicted"/>
<dbReference type="InterPro" id="IPR036770">
    <property type="entry name" value="Ankyrin_rpt-contain_sf"/>
</dbReference>
<dbReference type="PANTHER" id="PTHR46586:SF3">
    <property type="entry name" value="ANKYRIN REPEAT-CONTAINING PROTEIN"/>
    <property type="match status" value="1"/>
</dbReference>
<dbReference type="Proteomes" id="UP000001396">
    <property type="component" value="Unassembled WGS sequence"/>
</dbReference>
<comment type="caution">
    <text evidence="1">The sequence shown here is derived from an EMBL/GenBank/DDBJ whole genome shotgun (WGS) entry which is preliminary data.</text>
</comment>
<reference evidence="1 2" key="1">
    <citation type="journal article" date="2011" name="Genome Res.">
        <title>Phylogeny-wide analysis of social amoeba genomes highlights ancient origins for complex intercellular communication.</title>
        <authorList>
            <person name="Heidel A.J."/>
            <person name="Lawal H.M."/>
            <person name="Felder M."/>
            <person name="Schilde C."/>
            <person name="Helps N.R."/>
            <person name="Tunggal B."/>
            <person name="Rivero F."/>
            <person name="John U."/>
            <person name="Schleicher M."/>
            <person name="Eichinger L."/>
            <person name="Platzer M."/>
            <person name="Noegel A.A."/>
            <person name="Schaap P."/>
            <person name="Gloeckner G."/>
        </authorList>
    </citation>
    <scope>NUCLEOTIDE SEQUENCE [LARGE SCALE GENOMIC DNA]</scope>
    <source>
        <strain evidence="2">ATCC 26659 / Pp 5 / PN500</strain>
    </source>
</reference>
<keyword evidence="2" id="KW-1185">Reference proteome</keyword>
<dbReference type="RefSeq" id="XP_020427876.1">
    <property type="nucleotide sequence ID" value="XM_020581560.1"/>
</dbReference>
<protein>
    <submittedName>
        <fullName evidence="1">Uncharacterized protein</fullName>
    </submittedName>
</protein>
<sequence length="648" mass="76495">MNKDLFIKIFKNKVLAINICKKVNEINRSESFYSFGWEELQKRFTLLIKLNYVDQFRLYLERYQQTRVKEVDSFSIIYYQSIMTAIRYAKIDILRVITEHFNLKLSDYVKPTIMMRQASLSGSLEMLQYLDLQTTVVTTQWQVSDYIEAFTISPISDNSDLQVVKWLYEKVRAAEAINSVEKEMYIKGVYESTAKKGRVDIFKWLMEQPDLKINNYQSLIQVACINGNITFLNYLLDNHSDQIEFNRITIDLNEIAKNLSKIIDPLEIVKWVHQHFKYFISSTDLMDSALKIDCLELIKWLRANRTEGFSDSGMEDLFECSLETLNWIQMNATERFSTEMFLTTETIENAGFDSLEKLQWLHENSKIAFTENTIENAVFSGEFESIKYLHSVHPNLFTQRAMNKAVRSNNFEMVKWFHENRTEGFTSEAIDLACENNNLEMVRWLNENINEGASLLAVLHSITNNNIEMFKYLMENVFSATTIIDDDNHGDADLDKDERFIYNSETITTCKEMSQCFYKLLKKHYSPNYKLGIHHVSYIKELATRKNCFDLIRDFYELGNFFNETVVYNNDMPIFYASMFNRLDIVKYFINVRNDKWTSSHFSYAYGNGHFEVCDFFFENTLTSRIKTIMDKNDCVEFMENYQYIVKL</sequence>
<gene>
    <name evidence="1" type="ORF">PPL_10795</name>
</gene>
<dbReference type="SUPFAM" id="SSF48403">
    <property type="entry name" value="Ankyrin repeat"/>
    <property type="match status" value="2"/>
</dbReference>
<accession>D3BS05</accession>
<evidence type="ECO:0000313" key="2">
    <source>
        <dbReference type="Proteomes" id="UP000001396"/>
    </source>
</evidence>
<evidence type="ECO:0000313" key="1">
    <source>
        <dbReference type="EMBL" id="EFA75742.1"/>
    </source>
</evidence>